<name>A0A9P1V7R3_YEREN</name>
<reference evidence="1 2" key="1">
    <citation type="submission" date="2015-03" db="EMBL/GenBank/DDBJ databases">
        <authorList>
            <consortium name="Pathogen Informatics"/>
            <person name="Murphy D."/>
        </authorList>
    </citation>
    <scope>NUCLEOTIDE SEQUENCE [LARGE SCALE GENOMIC DNA]</scope>
    <source>
        <strain evidence="1 2">IP27818</strain>
    </source>
</reference>
<proteinExistence type="predicted"/>
<organism evidence="1 2">
    <name type="scientific">Yersinia enterocolitica</name>
    <dbReference type="NCBI Taxonomy" id="630"/>
    <lineage>
        <taxon>Bacteria</taxon>
        <taxon>Pseudomonadati</taxon>
        <taxon>Pseudomonadota</taxon>
        <taxon>Gammaproteobacteria</taxon>
        <taxon>Enterobacterales</taxon>
        <taxon>Yersiniaceae</taxon>
        <taxon>Yersinia</taxon>
    </lineage>
</organism>
<dbReference type="EMBL" id="CPZF01000006">
    <property type="protein sequence ID" value="CNF85372.1"/>
    <property type="molecule type" value="Genomic_DNA"/>
</dbReference>
<sequence length="40" mass="4998">MFTLIKNTCQKVDLQYKYVTYFTINNMFTMKYGFHWNHIN</sequence>
<evidence type="ECO:0000313" key="2">
    <source>
        <dbReference type="Proteomes" id="UP000041356"/>
    </source>
</evidence>
<protein>
    <submittedName>
        <fullName evidence="1">Uncharacterized protein</fullName>
    </submittedName>
</protein>
<dbReference type="Proteomes" id="UP000041356">
    <property type="component" value="Unassembled WGS sequence"/>
</dbReference>
<dbReference type="AlphaFoldDB" id="A0A9P1V7R3"/>
<comment type="caution">
    <text evidence="1">The sequence shown here is derived from an EMBL/GenBank/DDBJ whole genome shotgun (WGS) entry which is preliminary data.</text>
</comment>
<accession>A0A9P1V7R3</accession>
<evidence type="ECO:0000313" key="1">
    <source>
        <dbReference type="EMBL" id="CNF85372.1"/>
    </source>
</evidence>
<gene>
    <name evidence="1" type="ORF">ERS137939_02576</name>
</gene>